<dbReference type="SMART" id="SM00220">
    <property type="entry name" value="S_TKc"/>
    <property type="match status" value="1"/>
</dbReference>
<dbReference type="SMART" id="SM00315">
    <property type="entry name" value="RGS"/>
    <property type="match status" value="1"/>
</dbReference>
<dbReference type="GO" id="GO:0005524">
    <property type="term" value="F:ATP binding"/>
    <property type="evidence" value="ECO:0007669"/>
    <property type="project" value="UniProtKB-KW"/>
</dbReference>
<dbReference type="SUPFAM" id="SSF48097">
    <property type="entry name" value="Regulator of G-protein signaling, RGS"/>
    <property type="match status" value="1"/>
</dbReference>
<evidence type="ECO:0000256" key="8">
    <source>
        <dbReference type="RuleBase" id="RU000308"/>
    </source>
</evidence>
<dbReference type="SMART" id="SM00133">
    <property type="entry name" value="S_TK_X"/>
    <property type="match status" value="1"/>
</dbReference>
<keyword evidence="13" id="KW-1185">Reference proteome</keyword>
<dbReference type="GO" id="GO:0004703">
    <property type="term" value="F:G protein-coupled receptor kinase activity"/>
    <property type="evidence" value="ECO:0007669"/>
    <property type="project" value="InterPro"/>
</dbReference>
<evidence type="ECO:0000313" key="12">
    <source>
        <dbReference type="EMBL" id="KAF4072768.1"/>
    </source>
</evidence>
<dbReference type="PRINTS" id="PR00717">
    <property type="entry name" value="GPCRKINASE"/>
</dbReference>
<dbReference type="EC" id="2.7.11.-" evidence="8"/>
<evidence type="ECO:0000256" key="2">
    <source>
        <dbReference type="ARBA" id="ARBA00022527"/>
    </source>
</evidence>
<dbReference type="GO" id="GO:0009966">
    <property type="term" value="P:regulation of signal transduction"/>
    <property type="evidence" value="ECO:0007669"/>
    <property type="project" value="TreeGrafter"/>
</dbReference>
<dbReference type="PROSITE" id="PS50011">
    <property type="entry name" value="PROTEIN_KINASE_DOM"/>
    <property type="match status" value="1"/>
</dbReference>
<reference evidence="12 13" key="1">
    <citation type="submission" date="2020-02" db="EMBL/GenBank/DDBJ databases">
        <title>A chromosome-scale genome assembly of the black bullhead catfish (Ameiurus melas).</title>
        <authorList>
            <person name="Wen M."/>
            <person name="Zham M."/>
            <person name="Cabau C."/>
            <person name="Klopp C."/>
            <person name="Donnadieu C."/>
            <person name="Roques C."/>
            <person name="Bouchez O."/>
            <person name="Lampietro C."/>
            <person name="Jouanno E."/>
            <person name="Herpin A."/>
            <person name="Louis A."/>
            <person name="Berthelot C."/>
            <person name="Parey E."/>
            <person name="Roest-Crollius H."/>
            <person name="Braasch I."/>
            <person name="Postlethwait J."/>
            <person name="Robinson-Rechavi M."/>
            <person name="Echchiki A."/>
            <person name="Begum T."/>
            <person name="Montfort J."/>
            <person name="Schartl M."/>
            <person name="Bobe J."/>
            <person name="Guiguen Y."/>
        </authorList>
    </citation>
    <scope>NUCLEOTIDE SEQUENCE [LARGE SCALE GENOMIC DNA]</scope>
    <source>
        <strain evidence="12">M_S1</strain>
        <tissue evidence="12">Blood</tissue>
    </source>
</reference>
<evidence type="ECO:0000313" key="13">
    <source>
        <dbReference type="Proteomes" id="UP000593565"/>
    </source>
</evidence>
<dbReference type="Gene3D" id="3.30.200.20">
    <property type="entry name" value="Phosphorylase Kinase, domain 1"/>
    <property type="match status" value="2"/>
</dbReference>
<dbReference type="Gene3D" id="1.10.510.10">
    <property type="entry name" value="Transferase(Phosphotransferase) domain 1"/>
    <property type="match status" value="2"/>
</dbReference>
<evidence type="ECO:0000256" key="1">
    <source>
        <dbReference type="ARBA" id="ARBA00009793"/>
    </source>
</evidence>
<feature type="active site" description="Proton acceptor" evidence="7">
    <location>
        <position position="317"/>
    </location>
</feature>
<dbReference type="InterPro" id="IPR036305">
    <property type="entry name" value="RGS_sf"/>
</dbReference>
<evidence type="ECO:0000259" key="10">
    <source>
        <dbReference type="PROSITE" id="PS50132"/>
    </source>
</evidence>
<keyword evidence="5 8" id="KW-0418">Kinase</keyword>
<accession>A0A7J5ZU45</accession>
<feature type="domain" description="RGS" evidence="10">
    <location>
        <begin position="63"/>
        <end position="175"/>
    </location>
</feature>
<dbReference type="InterPro" id="IPR000239">
    <property type="entry name" value="GPCR_kinase"/>
</dbReference>
<evidence type="ECO:0000256" key="3">
    <source>
        <dbReference type="ARBA" id="ARBA00022679"/>
    </source>
</evidence>
<keyword evidence="4 8" id="KW-0547">Nucleotide-binding</keyword>
<keyword evidence="6 8" id="KW-0067">ATP-binding</keyword>
<dbReference type="Pfam" id="PF00615">
    <property type="entry name" value="RGS"/>
    <property type="match status" value="1"/>
</dbReference>
<evidence type="ECO:0000256" key="6">
    <source>
        <dbReference type="ARBA" id="ARBA00022840"/>
    </source>
</evidence>
<dbReference type="PROSITE" id="PS50132">
    <property type="entry name" value="RGS"/>
    <property type="match status" value="1"/>
</dbReference>
<dbReference type="GO" id="GO:0007165">
    <property type="term" value="P:signal transduction"/>
    <property type="evidence" value="ECO:0007669"/>
    <property type="project" value="InterPro"/>
</dbReference>
<dbReference type="PANTHER" id="PTHR24355">
    <property type="entry name" value="G PROTEIN-COUPLED RECEPTOR KINASE/RIBOSOMAL PROTEIN S6 KINASE"/>
    <property type="match status" value="1"/>
</dbReference>
<sequence length="531" mass="60662">MDIGGLETVVANSAYVSARGSLDASSATAMRDKKYRAKLNLPHIRGCEHVKATVDSAFDSMCVRQPIGKRLFQQFLSSDLSHRTAGEFWKDVEEYNTVLEKDRVLKAQKIMNQYFDTSSKDFCSFLEEKAVVRVKEDHKNARTDLFKESEQQLLKYLEASALSGFKSSPYFLRYVQFKWLEGQAVTEDWFLDFRVLGKGGFGEVHACQMKATGKMYANKKLNKKRLKKRKGYDSAMVEKRILAKVHSRFIVSLAYAFQTKSDLCLIMTIMNGGDLRYHMYNVDEKNPGFSEVRASFYCAQIICGLEHLHQHRIIYRDLKPENVLLDDAGFMAPELLQNKEYNYSVDYFTLGVTLYEMVAAKGPFRVRGEEVEISEVTRRILSDPPCYPPTFSNELKQLCDGLMEKDPEKRLGFKNNQCLELRKQPFFRQLHWGQLEAGLLSPPFIPDPKMVYAKNIDDVGVFSTVKGVVVDAKDNEFYNEFSSGNIPIPWQEEMIETGVFGELNLWGDDGKLPNDLDLNYVQSKAGGCVIL</sequence>
<dbReference type="PANTHER" id="PTHR24355:SF23">
    <property type="entry name" value="G PROTEIN-COUPLED RECEPTOR KINASE"/>
    <property type="match status" value="1"/>
</dbReference>
<dbReference type="Gene3D" id="1.10.167.10">
    <property type="entry name" value="Regulator of G-protein Signalling 4, domain 2"/>
    <property type="match status" value="1"/>
</dbReference>
<dbReference type="PROSITE" id="PS51285">
    <property type="entry name" value="AGC_KINASE_CTER"/>
    <property type="match status" value="1"/>
</dbReference>
<dbReference type="Pfam" id="PF00069">
    <property type="entry name" value="Pkinase"/>
    <property type="match status" value="2"/>
</dbReference>
<feature type="domain" description="AGC-kinase C-terminal" evidence="11">
    <location>
        <begin position="428"/>
        <end position="493"/>
    </location>
</feature>
<comment type="similarity">
    <text evidence="1 8">Belongs to the protein kinase superfamily. AGC Ser/Thr protein kinase family. GPRK subfamily.</text>
</comment>
<dbReference type="InterPro" id="IPR000719">
    <property type="entry name" value="Prot_kinase_dom"/>
</dbReference>
<dbReference type="InterPro" id="IPR008271">
    <property type="entry name" value="Ser/Thr_kinase_AS"/>
</dbReference>
<dbReference type="InterPro" id="IPR016137">
    <property type="entry name" value="RGS"/>
</dbReference>
<keyword evidence="2 8" id="KW-0723">Serine/threonine-protein kinase</keyword>
<dbReference type="GO" id="GO:0005737">
    <property type="term" value="C:cytoplasm"/>
    <property type="evidence" value="ECO:0007669"/>
    <property type="project" value="TreeGrafter"/>
</dbReference>
<comment type="caution">
    <text evidence="12">The sequence shown here is derived from an EMBL/GenBank/DDBJ whole genome shotgun (WGS) entry which is preliminary data.</text>
</comment>
<dbReference type="Proteomes" id="UP000593565">
    <property type="component" value="Unassembled WGS sequence"/>
</dbReference>
<name>A0A7J5ZU45_AMEME</name>
<evidence type="ECO:0000256" key="4">
    <source>
        <dbReference type="ARBA" id="ARBA00022741"/>
    </source>
</evidence>
<evidence type="ECO:0000256" key="7">
    <source>
        <dbReference type="PIRSR" id="PIRSR600239-51"/>
    </source>
</evidence>
<dbReference type="AlphaFoldDB" id="A0A7J5ZU45"/>
<gene>
    <name evidence="12" type="ORF">AMELA_G00251150</name>
</gene>
<feature type="domain" description="Protein kinase" evidence="9">
    <location>
        <begin position="190"/>
        <end position="427"/>
    </location>
</feature>
<dbReference type="EMBL" id="JAAGNN010000024">
    <property type="protein sequence ID" value="KAF4072768.1"/>
    <property type="molecule type" value="Genomic_DNA"/>
</dbReference>
<protein>
    <recommendedName>
        <fullName evidence="8">G protein-coupled receptor kinase</fullName>
        <ecNumber evidence="8">2.7.11.-</ecNumber>
    </recommendedName>
</protein>
<evidence type="ECO:0000259" key="11">
    <source>
        <dbReference type="PROSITE" id="PS51285"/>
    </source>
</evidence>
<proteinExistence type="inferred from homology"/>
<dbReference type="InterPro" id="IPR044926">
    <property type="entry name" value="RGS_subdomain_2"/>
</dbReference>
<organism evidence="12 13">
    <name type="scientific">Ameiurus melas</name>
    <name type="common">Black bullhead</name>
    <name type="synonym">Silurus melas</name>
    <dbReference type="NCBI Taxonomy" id="219545"/>
    <lineage>
        <taxon>Eukaryota</taxon>
        <taxon>Metazoa</taxon>
        <taxon>Chordata</taxon>
        <taxon>Craniata</taxon>
        <taxon>Vertebrata</taxon>
        <taxon>Euteleostomi</taxon>
        <taxon>Actinopterygii</taxon>
        <taxon>Neopterygii</taxon>
        <taxon>Teleostei</taxon>
        <taxon>Ostariophysi</taxon>
        <taxon>Siluriformes</taxon>
        <taxon>Ictaluridae</taxon>
        <taxon>Ameiurus</taxon>
    </lineage>
</organism>
<keyword evidence="3 8" id="KW-0808">Transferase</keyword>
<evidence type="ECO:0000256" key="5">
    <source>
        <dbReference type="ARBA" id="ARBA00022777"/>
    </source>
</evidence>
<evidence type="ECO:0000259" key="9">
    <source>
        <dbReference type="PROSITE" id="PS50011"/>
    </source>
</evidence>
<dbReference type="PROSITE" id="PS00108">
    <property type="entry name" value="PROTEIN_KINASE_ST"/>
    <property type="match status" value="1"/>
</dbReference>
<dbReference type="InterPro" id="IPR000961">
    <property type="entry name" value="AGC-kinase_C"/>
</dbReference>
<dbReference type="InterPro" id="IPR011009">
    <property type="entry name" value="Kinase-like_dom_sf"/>
</dbReference>
<dbReference type="SUPFAM" id="SSF56112">
    <property type="entry name" value="Protein kinase-like (PK-like)"/>
    <property type="match status" value="1"/>
</dbReference>